<keyword evidence="6 7" id="KW-0961">Cell wall biogenesis/degradation</keyword>
<evidence type="ECO:0000256" key="3">
    <source>
        <dbReference type="ARBA" id="ARBA00022960"/>
    </source>
</evidence>
<keyword evidence="7" id="KW-0547">Nucleotide-binding</keyword>
<dbReference type="NCBIfam" id="NF001124">
    <property type="entry name" value="PRK00139.1-2"/>
    <property type="match status" value="1"/>
</dbReference>
<feature type="binding site" evidence="7">
    <location>
        <position position="459"/>
    </location>
    <ligand>
        <name>meso-2,6-diaminopimelate</name>
        <dbReference type="ChEBI" id="CHEBI:57791"/>
    </ligand>
</feature>
<evidence type="ECO:0000313" key="13">
    <source>
        <dbReference type="Proteomes" id="UP001226084"/>
    </source>
</evidence>
<dbReference type="PANTHER" id="PTHR23135">
    <property type="entry name" value="MUR LIGASE FAMILY MEMBER"/>
    <property type="match status" value="1"/>
</dbReference>
<feature type="domain" description="Mur ligase central" evidence="11">
    <location>
        <begin position="109"/>
        <end position="311"/>
    </location>
</feature>
<evidence type="ECO:0000256" key="8">
    <source>
        <dbReference type="RuleBase" id="RU004135"/>
    </source>
</evidence>
<dbReference type="GO" id="GO:0008765">
    <property type="term" value="F:UDP-N-acetylmuramoylalanyl-D-glutamate-2,6-diaminopimelate ligase activity"/>
    <property type="evidence" value="ECO:0007669"/>
    <property type="project" value="UniProtKB-UniRule"/>
</dbReference>
<organism evidence="12 13">
    <name type="scientific">Stenotrophomonas rhizophila</name>
    <dbReference type="NCBI Taxonomy" id="216778"/>
    <lineage>
        <taxon>Bacteria</taxon>
        <taxon>Pseudomonadati</taxon>
        <taxon>Pseudomonadota</taxon>
        <taxon>Gammaproteobacteria</taxon>
        <taxon>Lysobacterales</taxon>
        <taxon>Lysobacteraceae</taxon>
        <taxon>Stenotrophomonas</taxon>
    </lineage>
</organism>
<dbReference type="SUPFAM" id="SSF53623">
    <property type="entry name" value="MurD-like peptide ligases, catalytic domain"/>
    <property type="match status" value="1"/>
</dbReference>
<comment type="cofactor">
    <cofactor evidence="7">
        <name>Mg(2+)</name>
        <dbReference type="ChEBI" id="CHEBI:18420"/>
    </cofactor>
</comment>
<comment type="caution">
    <text evidence="7">Lacks conserved residue(s) required for the propagation of feature annotation.</text>
</comment>
<dbReference type="SUPFAM" id="SSF53244">
    <property type="entry name" value="MurD-like peptide ligases, peptide-binding domain"/>
    <property type="match status" value="1"/>
</dbReference>
<dbReference type="GO" id="GO:0051301">
    <property type="term" value="P:cell division"/>
    <property type="evidence" value="ECO:0007669"/>
    <property type="project" value="UniProtKB-KW"/>
</dbReference>
<gene>
    <name evidence="7" type="primary">murE</name>
    <name evidence="12" type="ORF">QE424_002994</name>
</gene>
<comment type="similarity">
    <text evidence="1 7">Belongs to the MurCDEF family. MurE subfamily.</text>
</comment>
<dbReference type="Pfam" id="PF02875">
    <property type="entry name" value="Mur_ligase_C"/>
    <property type="match status" value="1"/>
</dbReference>
<reference evidence="12" key="1">
    <citation type="submission" date="2023-07" db="EMBL/GenBank/DDBJ databases">
        <title>Functional and genomic diversity of the sorghum phyllosphere microbiome.</title>
        <authorList>
            <person name="Shade A."/>
        </authorList>
    </citation>
    <scope>NUCLEOTIDE SEQUENCE</scope>
    <source>
        <strain evidence="12">SORGH_AS_0457</strain>
    </source>
</reference>
<evidence type="ECO:0000256" key="4">
    <source>
        <dbReference type="ARBA" id="ARBA00022984"/>
    </source>
</evidence>
<feature type="binding site" evidence="7">
    <location>
        <position position="384"/>
    </location>
    <ligand>
        <name>meso-2,6-diaminopimelate</name>
        <dbReference type="ChEBI" id="CHEBI:57791"/>
    </ligand>
</feature>
<feature type="binding site" evidence="7">
    <location>
        <begin position="408"/>
        <end position="411"/>
    </location>
    <ligand>
        <name>meso-2,6-diaminopimelate</name>
        <dbReference type="ChEBI" id="CHEBI:57791"/>
    </ligand>
</feature>
<dbReference type="GO" id="GO:0000287">
    <property type="term" value="F:magnesium ion binding"/>
    <property type="evidence" value="ECO:0007669"/>
    <property type="project" value="UniProtKB-UniRule"/>
</dbReference>
<feature type="binding site" evidence="7">
    <location>
        <position position="463"/>
    </location>
    <ligand>
        <name>meso-2,6-diaminopimelate</name>
        <dbReference type="ChEBI" id="CHEBI:57791"/>
    </ligand>
</feature>
<evidence type="ECO:0000259" key="10">
    <source>
        <dbReference type="Pfam" id="PF02875"/>
    </source>
</evidence>
<dbReference type="Gene3D" id="3.40.1390.10">
    <property type="entry name" value="MurE/MurF, N-terminal domain"/>
    <property type="match status" value="1"/>
</dbReference>
<feature type="binding site" evidence="7">
    <location>
        <position position="186"/>
    </location>
    <ligand>
        <name>UDP-N-acetyl-alpha-D-muramoyl-L-alanyl-D-glutamate</name>
        <dbReference type="ChEBI" id="CHEBI:83900"/>
    </ligand>
</feature>
<dbReference type="InterPro" id="IPR035911">
    <property type="entry name" value="MurE/MurF_N"/>
</dbReference>
<evidence type="ECO:0000256" key="1">
    <source>
        <dbReference type="ARBA" id="ARBA00005898"/>
    </source>
</evidence>
<dbReference type="GO" id="GO:0071555">
    <property type="term" value="P:cell wall organization"/>
    <property type="evidence" value="ECO:0007669"/>
    <property type="project" value="UniProtKB-KW"/>
</dbReference>
<keyword evidence="7" id="KW-0460">Magnesium</keyword>
<evidence type="ECO:0000256" key="6">
    <source>
        <dbReference type="ARBA" id="ARBA00023316"/>
    </source>
</evidence>
<dbReference type="AlphaFoldDB" id="A0AAP5EBH4"/>
<keyword evidence="4 7" id="KW-0573">Peptidoglycan synthesis</keyword>
<dbReference type="SUPFAM" id="SSF63418">
    <property type="entry name" value="MurE/MurF N-terminal domain"/>
    <property type="match status" value="1"/>
</dbReference>
<dbReference type="RefSeq" id="WP_307107448.1">
    <property type="nucleotide sequence ID" value="NZ_JAUTAS010000001.1"/>
</dbReference>
<dbReference type="GO" id="GO:0008360">
    <property type="term" value="P:regulation of cell shape"/>
    <property type="evidence" value="ECO:0007669"/>
    <property type="project" value="UniProtKB-KW"/>
</dbReference>
<comment type="function">
    <text evidence="7">Catalyzes the addition of meso-diaminopimelic acid to the nucleotide precursor UDP-N-acetylmuramoyl-L-alanyl-D-glutamate (UMAG) in the biosynthesis of bacterial cell-wall peptidoglycan.</text>
</comment>
<evidence type="ECO:0000259" key="11">
    <source>
        <dbReference type="Pfam" id="PF08245"/>
    </source>
</evidence>
<feature type="binding site" evidence="7">
    <location>
        <begin position="111"/>
        <end position="117"/>
    </location>
    <ligand>
        <name>ATP</name>
        <dbReference type="ChEBI" id="CHEBI:30616"/>
    </ligand>
</feature>
<dbReference type="Gene3D" id="3.40.1190.10">
    <property type="entry name" value="Mur-like, catalytic domain"/>
    <property type="match status" value="1"/>
</dbReference>
<dbReference type="InterPro" id="IPR005761">
    <property type="entry name" value="UDP-N-AcMur-Glu-dNH2Pim_ligase"/>
</dbReference>
<dbReference type="Pfam" id="PF01225">
    <property type="entry name" value="Mur_ligase"/>
    <property type="match status" value="1"/>
</dbReference>
<sequence length="492" mass="51297">MSQMMLLSQLLPDVVLSHDPSITGLVLDSRAVRPGNAFVAIAGFGAHGLGFVDQARAAGAAAILFEPPAPAELPAPADAIAVPGLRTRMGAMADQFHGQPSRAMTMVGVTGTNGKTSTVQLLAQAWHLLGTASGSIGTLGVGLYGDVVPTGFTTPLVLQMHEVLAQLRDQGARAVAMEVSSHALDQGRVDAVHYDVAVFTNLTRDHLDYHGDMAQYGAAKAKLFHRAGLKAAVVNLDDSFGSELLRTVDAGVARIGVSSRGAQQATLRADSLKLDGRGIAFDLVVDGARHPVQSPLLGRFNVDNLLAVAGVLHALGHAPEAIAALVSQLQPIAGRMNRLGGERGLPTVVVDYAHTPDALEQALQSLQGHLQGRLFCVFGCGGERDAGKRPQMAAIAERLAQQVIVTDDNPRGEDGDAIVADILAGFTTPDAVTVQRNRARAIGLAVKLAGPGDIVLLAGKGHEPYQEVRGVKHDFDDTLVAAAALSAKEAIL</sequence>
<dbReference type="InterPro" id="IPR004101">
    <property type="entry name" value="Mur_ligase_C"/>
</dbReference>
<keyword evidence="5 7" id="KW-0131">Cell cycle</keyword>
<dbReference type="HAMAP" id="MF_00208">
    <property type="entry name" value="MurE"/>
    <property type="match status" value="1"/>
</dbReference>
<feature type="binding site" evidence="7">
    <location>
        <position position="188"/>
    </location>
    <ligand>
        <name>UDP-N-acetyl-alpha-D-muramoyl-L-alanyl-D-glutamate</name>
        <dbReference type="ChEBI" id="CHEBI:83900"/>
    </ligand>
</feature>
<keyword evidence="7 12" id="KW-0436">Ligase</keyword>
<dbReference type="InterPro" id="IPR000713">
    <property type="entry name" value="Mur_ligase_N"/>
</dbReference>
<feature type="binding site" evidence="7">
    <location>
        <position position="27"/>
    </location>
    <ligand>
        <name>UDP-N-acetyl-alpha-D-muramoyl-L-alanyl-D-glutamate</name>
        <dbReference type="ChEBI" id="CHEBI:83900"/>
    </ligand>
</feature>
<keyword evidence="7" id="KW-0067">ATP-binding</keyword>
<protein>
    <recommendedName>
        <fullName evidence="7">UDP-N-acetylmuramoyl-L-alanyl-D-glutamate--2,6-diaminopimelate ligase</fullName>
        <ecNumber evidence="7">6.3.2.13</ecNumber>
    </recommendedName>
    <alternativeName>
        <fullName evidence="7">Meso-A2pm-adding enzyme</fullName>
    </alternativeName>
    <alternativeName>
        <fullName evidence="7">Meso-diaminopimelate-adding enzyme</fullName>
    </alternativeName>
    <alternativeName>
        <fullName evidence="7">UDP-MurNAc-L-Ala-D-Glu:meso-diaminopimelate ligase</fullName>
    </alternativeName>
    <alternativeName>
        <fullName evidence="7">UDP-MurNAc-tripeptide synthetase</fullName>
    </alternativeName>
    <alternativeName>
        <fullName evidence="7">UDP-N-acetylmuramyl-tripeptide synthetase</fullName>
    </alternativeName>
</protein>
<dbReference type="GO" id="GO:0009252">
    <property type="term" value="P:peptidoglycan biosynthetic process"/>
    <property type="evidence" value="ECO:0007669"/>
    <property type="project" value="UniProtKB-UniRule"/>
</dbReference>
<dbReference type="InterPro" id="IPR036565">
    <property type="entry name" value="Mur-like_cat_sf"/>
</dbReference>
<feature type="binding site" evidence="7">
    <location>
        <position position="180"/>
    </location>
    <ligand>
        <name>UDP-N-acetyl-alpha-D-muramoyl-L-alanyl-D-glutamate</name>
        <dbReference type="ChEBI" id="CHEBI:83900"/>
    </ligand>
</feature>
<name>A0AAP5EBH4_9GAMM</name>
<dbReference type="GO" id="GO:0005524">
    <property type="term" value="F:ATP binding"/>
    <property type="evidence" value="ECO:0007669"/>
    <property type="project" value="UniProtKB-UniRule"/>
</dbReference>
<comment type="caution">
    <text evidence="12">The sequence shown here is derived from an EMBL/GenBank/DDBJ whole genome shotgun (WGS) entry which is preliminary data.</text>
</comment>
<dbReference type="InterPro" id="IPR036615">
    <property type="entry name" value="Mur_ligase_C_dom_sf"/>
</dbReference>
<comment type="PTM">
    <text evidence="7">Carboxylation is probably crucial for Mg(2+) binding and, consequently, for the gamma-phosphate positioning of ATP.</text>
</comment>
<accession>A0AAP5EBH4</accession>
<dbReference type="Gene3D" id="3.90.190.20">
    <property type="entry name" value="Mur ligase, C-terminal domain"/>
    <property type="match status" value="1"/>
</dbReference>
<dbReference type="EC" id="6.3.2.13" evidence="7"/>
<feature type="modified residue" description="N6-carboxylysine" evidence="7">
    <location>
        <position position="220"/>
    </location>
</feature>
<feature type="domain" description="Mur ligase N-terminal catalytic" evidence="9">
    <location>
        <begin position="22"/>
        <end position="97"/>
    </location>
</feature>
<dbReference type="PANTHER" id="PTHR23135:SF4">
    <property type="entry name" value="UDP-N-ACETYLMURAMOYL-L-ALANYL-D-GLUTAMATE--2,6-DIAMINOPIMELATE LIGASE MURE HOMOLOG, CHLOROPLASTIC"/>
    <property type="match status" value="1"/>
</dbReference>
<proteinExistence type="inferred from homology"/>
<comment type="catalytic activity">
    <reaction evidence="7">
        <text>UDP-N-acetyl-alpha-D-muramoyl-L-alanyl-D-glutamate + meso-2,6-diaminopimelate + ATP = UDP-N-acetyl-alpha-D-muramoyl-L-alanyl-gamma-D-glutamyl-meso-2,6-diaminopimelate + ADP + phosphate + H(+)</text>
        <dbReference type="Rhea" id="RHEA:23676"/>
        <dbReference type="ChEBI" id="CHEBI:15378"/>
        <dbReference type="ChEBI" id="CHEBI:30616"/>
        <dbReference type="ChEBI" id="CHEBI:43474"/>
        <dbReference type="ChEBI" id="CHEBI:57791"/>
        <dbReference type="ChEBI" id="CHEBI:83900"/>
        <dbReference type="ChEBI" id="CHEBI:83905"/>
        <dbReference type="ChEBI" id="CHEBI:456216"/>
        <dbReference type="EC" id="6.3.2.13"/>
    </reaction>
</comment>
<dbReference type="NCBIfam" id="NF001126">
    <property type="entry name" value="PRK00139.1-4"/>
    <property type="match status" value="1"/>
</dbReference>
<evidence type="ECO:0000256" key="2">
    <source>
        <dbReference type="ARBA" id="ARBA00022618"/>
    </source>
</evidence>
<dbReference type="EMBL" id="JAUTAS010000001">
    <property type="protein sequence ID" value="MDQ1109835.1"/>
    <property type="molecule type" value="Genomic_DNA"/>
</dbReference>
<comment type="pathway">
    <text evidence="7 8">Cell wall biogenesis; peptidoglycan biosynthesis.</text>
</comment>
<feature type="binding site" evidence="7">
    <location>
        <position position="29"/>
    </location>
    <ligand>
        <name>UDP-N-acetyl-alpha-D-muramoyl-L-alanyl-D-glutamate</name>
        <dbReference type="ChEBI" id="CHEBI:83900"/>
    </ligand>
</feature>
<dbReference type="InterPro" id="IPR013221">
    <property type="entry name" value="Mur_ligase_cen"/>
</dbReference>
<evidence type="ECO:0000313" key="12">
    <source>
        <dbReference type="EMBL" id="MDQ1109835.1"/>
    </source>
</evidence>
<feature type="domain" description="Mur ligase C-terminal" evidence="10">
    <location>
        <begin position="334"/>
        <end position="461"/>
    </location>
</feature>
<evidence type="ECO:0000256" key="5">
    <source>
        <dbReference type="ARBA" id="ARBA00023306"/>
    </source>
</evidence>
<dbReference type="Proteomes" id="UP001226084">
    <property type="component" value="Unassembled WGS sequence"/>
</dbReference>
<keyword evidence="2 7" id="KW-0132">Cell division</keyword>
<comment type="subcellular location">
    <subcellularLocation>
        <location evidence="7 8">Cytoplasm</location>
    </subcellularLocation>
</comment>
<keyword evidence="7" id="KW-0963">Cytoplasm</keyword>
<evidence type="ECO:0000259" key="9">
    <source>
        <dbReference type="Pfam" id="PF01225"/>
    </source>
</evidence>
<dbReference type="GO" id="GO:0005737">
    <property type="term" value="C:cytoplasm"/>
    <property type="evidence" value="ECO:0007669"/>
    <property type="project" value="UniProtKB-SubCell"/>
</dbReference>
<dbReference type="NCBIfam" id="TIGR01085">
    <property type="entry name" value="murE"/>
    <property type="match status" value="1"/>
</dbReference>
<dbReference type="Pfam" id="PF08245">
    <property type="entry name" value="Mur_ligase_M"/>
    <property type="match status" value="1"/>
</dbReference>
<keyword evidence="3 7" id="KW-0133">Cell shape</keyword>
<evidence type="ECO:0000256" key="7">
    <source>
        <dbReference type="HAMAP-Rule" id="MF_00208"/>
    </source>
</evidence>
<feature type="short sequence motif" description="Meso-diaminopimelate recognition motif" evidence="7">
    <location>
        <begin position="408"/>
        <end position="411"/>
    </location>
</feature>
<feature type="binding site" evidence="7">
    <location>
        <begin position="153"/>
        <end position="154"/>
    </location>
    <ligand>
        <name>UDP-N-acetyl-alpha-D-muramoyl-L-alanyl-D-glutamate</name>
        <dbReference type="ChEBI" id="CHEBI:83900"/>
    </ligand>
</feature>